<accession>A0A0E9XYV5</accession>
<protein>
    <submittedName>
        <fullName evidence="1">Uncharacterized protein</fullName>
    </submittedName>
</protein>
<organism evidence="1">
    <name type="scientific">Anguilla anguilla</name>
    <name type="common">European freshwater eel</name>
    <name type="synonym">Muraena anguilla</name>
    <dbReference type="NCBI Taxonomy" id="7936"/>
    <lineage>
        <taxon>Eukaryota</taxon>
        <taxon>Metazoa</taxon>
        <taxon>Chordata</taxon>
        <taxon>Craniata</taxon>
        <taxon>Vertebrata</taxon>
        <taxon>Euteleostomi</taxon>
        <taxon>Actinopterygii</taxon>
        <taxon>Neopterygii</taxon>
        <taxon>Teleostei</taxon>
        <taxon>Anguilliformes</taxon>
        <taxon>Anguillidae</taxon>
        <taxon>Anguilla</taxon>
    </lineage>
</organism>
<proteinExistence type="predicted"/>
<sequence>MLSVKSGTCPAVFFLAMESLHLP</sequence>
<dbReference type="AlphaFoldDB" id="A0A0E9XYV5"/>
<evidence type="ECO:0000313" key="1">
    <source>
        <dbReference type="EMBL" id="JAI07041.1"/>
    </source>
</evidence>
<dbReference type="EMBL" id="GBXM01001537">
    <property type="protein sequence ID" value="JAI07041.1"/>
    <property type="molecule type" value="Transcribed_RNA"/>
</dbReference>
<reference evidence="1" key="1">
    <citation type="submission" date="2014-11" db="EMBL/GenBank/DDBJ databases">
        <authorList>
            <person name="Amaro Gonzalez C."/>
        </authorList>
    </citation>
    <scope>NUCLEOTIDE SEQUENCE</scope>
</reference>
<name>A0A0E9XYV5_ANGAN</name>
<reference evidence="1" key="2">
    <citation type="journal article" date="2015" name="Fish Shellfish Immunol.">
        <title>Early steps in the European eel (Anguilla anguilla)-Vibrio vulnificus interaction in the gills: Role of the RtxA13 toxin.</title>
        <authorList>
            <person name="Callol A."/>
            <person name="Pajuelo D."/>
            <person name="Ebbesson L."/>
            <person name="Teles M."/>
            <person name="MacKenzie S."/>
            <person name="Amaro C."/>
        </authorList>
    </citation>
    <scope>NUCLEOTIDE SEQUENCE</scope>
</reference>